<reference evidence="1" key="1">
    <citation type="journal article" date="2023" name="Mol. Phylogenet. Evol.">
        <title>Genome-scale phylogeny and comparative genomics of the fungal order Sordariales.</title>
        <authorList>
            <person name="Hensen N."/>
            <person name="Bonometti L."/>
            <person name="Westerberg I."/>
            <person name="Brannstrom I.O."/>
            <person name="Guillou S."/>
            <person name="Cros-Aarteil S."/>
            <person name="Calhoun S."/>
            <person name="Haridas S."/>
            <person name="Kuo A."/>
            <person name="Mondo S."/>
            <person name="Pangilinan J."/>
            <person name="Riley R."/>
            <person name="LaButti K."/>
            <person name="Andreopoulos B."/>
            <person name="Lipzen A."/>
            <person name="Chen C."/>
            <person name="Yan M."/>
            <person name="Daum C."/>
            <person name="Ng V."/>
            <person name="Clum A."/>
            <person name="Steindorff A."/>
            <person name="Ohm R.A."/>
            <person name="Martin F."/>
            <person name="Silar P."/>
            <person name="Natvig D.O."/>
            <person name="Lalanne C."/>
            <person name="Gautier V."/>
            <person name="Ament-Velasquez S.L."/>
            <person name="Kruys A."/>
            <person name="Hutchinson M.I."/>
            <person name="Powell A.J."/>
            <person name="Barry K."/>
            <person name="Miller A.N."/>
            <person name="Grigoriev I.V."/>
            <person name="Debuchy R."/>
            <person name="Gladieux P."/>
            <person name="Hiltunen Thoren M."/>
            <person name="Johannesson H."/>
        </authorList>
    </citation>
    <scope>NUCLEOTIDE SEQUENCE</scope>
    <source>
        <strain evidence="1">CBS 990.96</strain>
    </source>
</reference>
<dbReference type="Gene3D" id="3.30.230.100">
    <property type="match status" value="1"/>
</dbReference>
<keyword evidence="2" id="KW-1185">Reference proteome</keyword>
<proteinExistence type="predicted"/>
<organism evidence="1 2">
    <name type="scientific">Podospora fimiseda</name>
    <dbReference type="NCBI Taxonomy" id="252190"/>
    <lineage>
        <taxon>Eukaryota</taxon>
        <taxon>Fungi</taxon>
        <taxon>Dikarya</taxon>
        <taxon>Ascomycota</taxon>
        <taxon>Pezizomycotina</taxon>
        <taxon>Sordariomycetes</taxon>
        <taxon>Sordariomycetidae</taxon>
        <taxon>Sordariales</taxon>
        <taxon>Podosporaceae</taxon>
        <taxon>Podospora</taxon>
    </lineage>
</organism>
<protein>
    <submittedName>
        <fullName evidence="1">Uncharacterized protein</fullName>
    </submittedName>
</protein>
<evidence type="ECO:0000313" key="1">
    <source>
        <dbReference type="EMBL" id="KAK4226881.1"/>
    </source>
</evidence>
<dbReference type="Pfam" id="PF16093">
    <property type="entry name" value="PAC4"/>
    <property type="match status" value="1"/>
</dbReference>
<dbReference type="AlphaFoldDB" id="A0AAN7BNL4"/>
<accession>A0AAN7BNL4</accession>
<dbReference type="EMBL" id="MU865340">
    <property type="protein sequence ID" value="KAK4226881.1"/>
    <property type="molecule type" value="Genomic_DNA"/>
</dbReference>
<name>A0AAN7BNL4_9PEZI</name>
<comment type="caution">
    <text evidence="1">The sequence shown here is derived from an EMBL/GenBank/DDBJ whole genome shotgun (WGS) entry which is preliminary data.</text>
</comment>
<dbReference type="Proteomes" id="UP001301958">
    <property type="component" value="Unassembled WGS sequence"/>
</dbReference>
<dbReference type="GO" id="GO:0043248">
    <property type="term" value="P:proteasome assembly"/>
    <property type="evidence" value="ECO:0007669"/>
    <property type="project" value="InterPro"/>
</dbReference>
<evidence type="ECO:0000313" key="2">
    <source>
        <dbReference type="Proteomes" id="UP001301958"/>
    </source>
</evidence>
<dbReference type="InterPro" id="IPR032157">
    <property type="entry name" value="PAC4"/>
</dbReference>
<reference evidence="1" key="2">
    <citation type="submission" date="2023-05" db="EMBL/GenBank/DDBJ databases">
        <authorList>
            <consortium name="Lawrence Berkeley National Laboratory"/>
            <person name="Steindorff A."/>
            <person name="Hensen N."/>
            <person name="Bonometti L."/>
            <person name="Westerberg I."/>
            <person name="Brannstrom I.O."/>
            <person name="Guillou S."/>
            <person name="Cros-Aarteil S."/>
            <person name="Calhoun S."/>
            <person name="Haridas S."/>
            <person name="Kuo A."/>
            <person name="Mondo S."/>
            <person name="Pangilinan J."/>
            <person name="Riley R."/>
            <person name="Labutti K."/>
            <person name="Andreopoulos B."/>
            <person name="Lipzen A."/>
            <person name="Chen C."/>
            <person name="Yanf M."/>
            <person name="Daum C."/>
            <person name="Ng V."/>
            <person name="Clum A."/>
            <person name="Ohm R."/>
            <person name="Martin F."/>
            <person name="Silar P."/>
            <person name="Natvig D."/>
            <person name="Lalanne C."/>
            <person name="Gautier V."/>
            <person name="Ament-Velasquez S.L."/>
            <person name="Kruys A."/>
            <person name="Hutchinson M.I."/>
            <person name="Powell A.J."/>
            <person name="Barry K."/>
            <person name="Miller A.N."/>
            <person name="Grigoriev I.V."/>
            <person name="Debuchy R."/>
            <person name="Gladieux P."/>
            <person name="Thoren M.H."/>
            <person name="Johannesson H."/>
        </authorList>
    </citation>
    <scope>NUCLEOTIDE SEQUENCE</scope>
    <source>
        <strain evidence="1">CBS 990.96</strain>
    </source>
</reference>
<sequence>MEPSPSTTISIPLPRSIKERIYIHLTHRAKAITIFVTTATPDDAAAGVPTPFGSFVYSLPDRYNPTQPLSTPLCAEEETIEFSTRLAKLVARRTGLPVYVGCSVSFKSTGLGGSVEEVMEGFGAVVKGVMEGLEGLKKEKGVEERVEGLRIED</sequence>
<gene>
    <name evidence="1" type="ORF">QBC38DRAFT_365472</name>
</gene>